<sequence length="169" mass="18312">MPHVRSVTLAAILCLTGLTGCQSLSDTAIDGQPAIESGYAPQAYAGDPKARSGKAHLDAGEYGLAEQSFRAAVEATPRDGAAWVGLAASYDRLGRFDLADRAYREAIKLQGETVTILNNQGYSYMLRGDVKTARAKFEKARRLDPENQVVLNNLELLYAGQQYFRGEAP</sequence>
<keyword evidence="3" id="KW-1185">Reference proteome</keyword>
<name>A0ABT1LC88_9HYPH</name>
<dbReference type="PROSITE" id="PS50005">
    <property type="entry name" value="TPR"/>
    <property type="match status" value="2"/>
</dbReference>
<accession>A0ABT1LC88</accession>
<keyword evidence="1" id="KW-0802">TPR repeat</keyword>
<feature type="repeat" description="TPR" evidence="1">
    <location>
        <begin position="114"/>
        <end position="147"/>
    </location>
</feature>
<dbReference type="SMART" id="SM00028">
    <property type="entry name" value="TPR"/>
    <property type="match status" value="3"/>
</dbReference>
<dbReference type="InterPro" id="IPR011990">
    <property type="entry name" value="TPR-like_helical_dom_sf"/>
</dbReference>
<dbReference type="PROSITE" id="PS51257">
    <property type="entry name" value="PROKAR_LIPOPROTEIN"/>
    <property type="match status" value="1"/>
</dbReference>
<dbReference type="InterPro" id="IPR019734">
    <property type="entry name" value="TPR_rpt"/>
</dbReference>
<gene>
    <name evidence="2" type="ORF">NK718_04995</name>
</gene>
<dbReference type="Pfam" id="PF13432">
    <property type="entry name" value="TPR_16"/>
    <property type="match status" value="1"/>
</dbReference>
<comment type="caution">
    <text evidence="2">The sequence shown here is derived from an EMBL/GenBank/DDBJ whole genome shotgun (WGS) entry which is preliminary data.</text>
</comment>
<dbReference type="RefSeq" id="WP_254739238.1">
    <property type="nucleotide sequence ID" value="NZ_JANCLU010000003.1"/>
</dbReference>
<dbReference type="SUPFAM" id="SSF48452">
    <property type="entry name" value="TPR-like"/>
    <property type="match status" value="1"/>
</dbReference>
<dbReference type="EMBL" id="JANCLU010000003">
    <property type="protein sequence ID" value="MCP8937863.1"/>
    <property type="molecule type" value="Genomic_DNA"/>
</dbReference>
<dbReference type="Proteomes" id="UP001205890">
    <property type="component" value="Unassembled WGS sequence"/>
</dbReference>
<dbReference type="Gene3D" id="1.25.40.10">
    <property type="entry name" value="Tetratricopeptide repeat domain"/>
    <property type="match status" value="1"/>
</dbReference>
<feature type="repeat" description="TPR" evidence="1">
    <location>
        <begin position="80"/>
        <end position="113"/>
    </location>
</feature>
<evidence type="ECO:0000313" key="3">
    <source>
        <dbReference type="Proteomes" id="UP001205890"/>
    </source>
</evidence>
<evidence type="ECO:0000313" key="2">
    <source>
        <dbReference type="EMBL" id="MCP8937863.1"/>
    </source>
</evidence>
<dbReference type="Pfam" id="PF13181">
    <property type="entry name" value="TPR_8"/>
    <property type="match status" value="1"/>
</dbReference>
<evidence type="ECO:0000256" key="1">
    <source>
        <dbReference type="PROSITE-ProRule" id="PRU00339"/>
    </source>
</evidence>
<reference evidence="2 3" key="1">
    <citation type="submission" date="2022-07" db="EMBL/GenBank/DDBJ databases">
        <authorList>
            <person name="Li W.-J."/>
            <person name="Deng Q.-Q."/>
        </authorList>
    </citation>
    <scope>NUCLEOTIDE SEQUENCE [LARGE SCALE GENOMIC DNA]</scope>
    <source>
        <strain evidence="2 3">SYSU M60028</strain>
    </source>
</reference>
<protein>
    <submittedName>
        <fullName evidence="2">Tetratricopeptide repeat protein</fullName>
    </submittedName>
</protein>
<organism evidence="2 3">
    <name type="scientific">Alsobacter ponti</name>
    <dbReference type="NCBI Taxonomy" id="2962936"/>
    <lineage>
        <taxon>Bacteria</taxon>
        <taxon>Pseudomonadati</taxon>
        <taxon>Pseudomonadota</taxon>
        <taxon>Alphaproteobacteria</taxon>
        <taxon>Hyphomicrobiales</taxon>
        <taxon>Alsobacteraceae</taxon>
        <taxon>Alsobacter</taxon>
    </lineage>
</organism>
<dbReference type="PANTHER" id="PTHR12558">
    <property type="entry name" value="CELL DIVISION CYCLE 16,23,27"/>
    <property type="match status" value="1"/>
</dbReference>
<proteinExistence type="predicted"/>
<dbReference type="PANTHER" id="PTHR12558:SF13">
    <property type="entry name" value="CELL DIVISION CYCLE PROTEIN 27 HOMOLOG"/>
    <property type="match status" value="1"/>
</dbReference>